<comment type="caution">
    <text evidence="1">The sequence shown here is derived from an EMBL/GenBank/DDBJ whole genome shotgun (WGS) entry which is preliminary data.</text>
</comment>
<evidence type="ECO:0000313" key="1">
    <source>
        <dbReference type="EMBL" id="MDT9599463.1"/>
    </source>
</evidence>
<dbReference type="EMBL" id="JAVUPU010000005">
    <property type="protein sequence ID" value="MDT9599463.1"/>
    <property type="molecule type" value="Genomic_DNA"/>
</dbReference>
<dbReference type="Proteomes" id="UP001259572">
    <property type="component" value="Unassembled WGS sequence"/>
</dbReference>
<name>A0ABU3Q7S7_9SPHN</name>
<dbReference type="RefSeq" id="WP_315726424.1">
    <property type="nucleotide sequence ID" value="NZ_JAVUPU010000005.1"/>
</dbReference>
<accession>A0ABU3Q7S7</accession>
<protein>
    <recommendedName>
        <fullName evidence="3">DUF4440 domain-containing protein</fullName>
    </recommendedName>
</protein>
<evidence type="ECO:0008006" key="3">
    <source>
        <dbReference type="Google" id="ProtNLM"/>
    </source>
</evidence>
<keyword evidence="2" id="KW-1185">Reference proteome</keyword>
<evidence type="ECO:0000313" key="2">
    <source>
        <dbReference type="Proteomes" id="UP001259572"/>
    </source>
</evidence>
<proteinExistence type="predicted"/>
<organism evidence="1 2">
    <name type="scientific">Sphingosinicella rhizophila</name>
    <dbReference type="NCBI Taxonomy" id="3050082"/>
    <lineage>
        <taxon>Bacteria</taxon>
        <taxon>Pseudomonadati</taxon>
        <taxon>Pseudomonadota</taxon>
        <taxon>Alphaproteobacteria</taxon>
        <taxon>Sphingomonadales</taxon>
        <taxon>Sphingosinicellaceae</taxon>
        <taxon>Sphingosinicella</taxon>
    </lineage>
</organism>
<gene>
    <name evidence="1" type="ORF">RQX22_10930</name>
</gene>
<sequence>MAGAAPPTAVAAERAFAANAQTQGQWTAFRTFAADEAVMFTPEPVNAQTWLAGREDPPQAVMWWPARSFMSCDGTMAVNTGAWLRAGGTAAGYFTTVWSKRQDGSWKWLLDHGDGLAKPRPAGDRVRVRKARCGAPRPGQASPGIRWSADGSLSWAWQVAPDGTRRVTVSLWNGRRHEPVIDDLVRGQSR</sequence>
<dbReference type="SUPFAM" id="SSF54427">
    <property type="entry name" value="NTF2-like"/>
    <property type="match status" value="1"/>
</dbReference>
<dbReference type="InterPro" id="IPR032710">
    <property type="entry name" value="NTF2-like_dom_sf"/>
</dbReference>
<reference evidence="1 2" key="1">
    <citation type="submission" date="2023-05" db="EMBL/GenBank/DDBJ databases">
        <authorList>
            <person name="Guo Y."/>
        </authorList>
    </citation>
    <scope>NUCLEOTIDE SEQUENCE [LARGE SCALE GENOMIC DNA]</scope>
    <source>
        <strain evidence="1 2">GR2756</strain>
    </source>
</reference>